<keyword evidence="1" id="KW-1133">Transmembrane helix</keyword>
<sequence length="534" mass="60605">MATKTNFYTNPAFCQQSEYPNNYPPRVLSPKNVRQSPVGAQCVPQHVDQLGGPSDMQGKVIEEHLEEQEFYEEVLVDDKGFITDKKFVVVAQNNEGKKYIQIPQNDVRQGSRYGLPQIDDRKGARYEVPTPTKPKLSRSQSQRYEYIQMKEKNVSPPKGAQYLEDVEVAPGRFHRYAVIEAEEETELSYQNNRYALVPVDHLNTLTATTKQQMVTQNQNRYEYIPFQPMNGPSLTQSPNRYESKQQNLNRYEYIQTTPQKPQPSWNYVHQSPRPANPAATQKLHEILSTPKKSPNQVLSPQSMRKLMPPHLSPISKEYQPNVRQNLKKYPPKAQQKLNYTLGAKQISQDKRHMAIVAPMCSSPVQSVYSETTFSKSGSWSNLSIKKHPIQATLTFAAFMMVLCGAVTSSLCFYMIYLMERQYYLDFGVVAGFTCLILGLLGFRSRHVYWLPNRNYISGYIILSVFSLSTCVALLVLLVKHPKKGTPLADMTSGAVCGFSVLSLFLATMGVVSSYCCKYPPPDNRVQHCAEGFSV</sequence>
<dbReference type="EMBL" id="OV651817">
    <property type="protein sequence ID" value="CAH1110646.1"/>
    <property type="molecule type" value="Genomic_DNA"/>
</dbReference>
<accession>A0A9P0GH59</accession>
<feature type="transmembrane region" description="Helical" evidence="1">
    <location>
        <begin position="456"/>
        <end position="478"/>
    </location>
</feature>
<organism evidence="2 3">
    <name type="scientific">Psylliodes chrysocephalus</name>
    <dbReference type="NCBI Taxonomy" id="3402493"/>
    <lineage>
        <taxon>Eukaryota</taxon>
        <taxon>Metazoa</taxon>
        <taxon>Ecdysozoa</taxon>
        <taxon>Arthropoda</taxon>
        <taxon>Hexapoda</taxon>
        <taxon>Insecta</taxon>
        <taxon>Pterygota</taxon>
        <taxon>Neoptera</taxon>
        <taxon>Endopterygota</taxon>
        <taxon>Coleoptera</taxon>
        <taxon>Polyphaga</taxon>
        <taxon>Cucujiformia</taxon>
        <taxon>Chrysomeloidea</taxon>
        <taxon>Chrysomelidae</taxon>
        <taxon>Galerucinae</taxon>
        <taxon>Alticini</taxon>
        <taxon>Psylliodes</taxon>
    </lineage>
</organism>
<protein>
    <recommendedName>
        <fullName evidence="4">Sanpodo</fullName>
    </recommendedName>
</protein>
<dbReference type="AlphaFoldDB" id="A0A9P0GH59"/>
<gene>
    <name evidence="2" type="ORF">PSYICH_LOCUS11337</name>
</gene>
<evidence type="ECO:0000313" key="3">
    <source>
        <dbReference type="Proteomes" id="UP001153636"/>
    </source>
</evidence>
<dbReference type="OrthoDB" id="8186197at2759"/>
<feature type="transmembrane region" description="Helical" evidence="1">
    <location>
        <begin position="422"/>
        <end position="444"/>
    </location>
</feature>
<evidence type="ECO:0000256" key="1">
    <source>
        <dbReference type="SAM" id="Phobius"/>
    </source>
</evidence>
<reference evidence="2" key="1">
    <citation type="submission" date="2022-01" db="EMBL/GenBank/DDBJ databases">
        <authorList>
            <person name="King R."/>
        </authorList>
    </citation>
    <scope>NUCLEOTIDE SEQUENCE</scope>
</reference>
<dbReference type="Proteomes" id="UP001153636">
    <property type="component" value="Chromosome 5"/>
</dbReference>
<evidence type="ECO:0008006" key="4">
    <source>
        <dbReference type="Google" id="ProtNLM"/>
    </source>
</evidence>
<proteinExistence type="predicted"/>
<name>A0A9P0GH59_9CUCU</name>
<feature type="transmembrane region" description="Helical" evidence="1">
    <location>
        <begin position="393"/>
        <end position="415"/>
    </location>
</feature>
<evidence type="ECO:0000313" key="2">
    <source>
        <dbReference type="EMBL" id="CAH1110646.1"/>
    </source>
</evidence>
<keyword evidence="1" id="KW-0812">Transmembrane</keyword>
<feature type="transmembrane region" description="Helical" evidence="1">
    <location>
        <begin position="490"/>
        <end position="514"/>
    </location>
</feature>
<keyword evidence="3" id="KW-1185">Reference proteome</keyword>
<keyword evidence="1" id="KW-0472">Membrane</keyword>